<keyword evidence="5 7" id="KW-0472">Membrane</keyword>
<dbReference type="Proteomes" id="UP000800200">
    <property type="component" value="Unassembled WGS sequence"/>
</dbReference>
<feature type="domain" description="Major facilitator superfamily (MFS) profile" evidence="8">
    <location>
        <begin position="51"/>
        <end position="464"/>
    </location>
</feature>
<dbReference type="PANTHER" id="PTHR43791">
    <property type="entry name" value="PERMEASE-RELATED"/>
    <property type="match status" value="1"/>
</dbReference>
<dbReference type="InterPro" id="IPR020846">
    <property type="entry name" value="MFS_dom"/>
</dbReference>
<feature type="transmembrane region" description="Helical" evidence="7">
    <location>
        <begin position="209"/>
        <end position="231"/>
    </location>
</feature>
<dbReference type="SUPFAM" id="SSF103473">
    <property type="entry name" value="MFS general substrate transporter"/>
    <property type="match status" value="1"/>
</dbReference>
<dbReference type="OrthoDB" id="310895at2759"/>
<evidence type="ECO:0000313" key="9">
    <source>
        <dbReference type="EMBL" id="KAF2181111.1"/>
    </source>
</evidence>
<protein>
    <submittedName>
        <fullName evidence="9">MFS general substrate transporter</fullName>
    </submittedName>
</protein>
<feature type="transmembrane region" description="Helical" evidence="7">
    <location>
        <begin position="374"/>
        <end position="397"/>
    </location>
</feature>
<feature type="transmembrane region" description="Helical" evidence="7">
    <location>
        <begin position="436"/>
        <end position="459"/>
    </location>
</feature>
<dbReference type="GO" id="GO:0016020">
    <property type="term" value="C:membrane"/>
    <property type="evidence" value="ECO:0007669"/>
    <property type="project" value="UniProtKB-SubCell"/>
</dbReference>
<keyword evidence="2" id="KW-0813">Transport</keyword>
<feature type="transmembrane region" description="Helical" evidence="7">
    <location>
        <begin position="319"/>
        <end position="336"/>
    </location>
</feature>
<dbReference type="InterPro" id="IPR036259">
    <property type="entry name" value="MFS_trans_sf"/>
</dbReference>
<dbReference type="PANTHER" id="PTHR43791:SF52">
    <property type="entry name" value="TRANSPORTER, PUTATIVE (AFU_ORTHOLOGUE AFUA_1G11820)-RELATED"/>
    <property type="match status" value="1"/>
</dbReference>
<dbReference type="InterPro" id="IPR011701">
    <property type="entry name" value="MFS"/>
</dbReference>
<evidence type="ECO:0000256" key="6">
    <source>
        <dbReference type="SAM" id="MobiDB-lite"/>
    </source>
</evidence>
<reference evidence="9" key="1">
    <citation type="journal article" date="2020" name="Stud. Mycol.">
        <title>101 Dothideomycetes genomes: a test case for predicting lifestyles and emergence of pathogens.</title>
        <authorList>
            <person name="Haridas S."/>
            <person name="Albert R."/>
            <person name="Binder M."/>
            <person name="Bloem J."/>
            <person name="Labutti K."/>
            <person name="Salamov A."/>
            <person name="Andreopoulos B."/>
            <person name="Baker S."/>
            <person name="Barry K."/>
            <person name="Bills G."/>
            <person name="Bluhm B."/>
            <person name="Cannon C."/>
            <person name="Castanera R."/>
            <person name="Culley D."/>
            <person name="Daum C."/>
            <person name="Ezra D."/>
            <person name="Gonzalez J."/>
            <person name="Henrissat B."/>
            <person name="Kuo A."/>
            <person name="Liang C."/>
            <person name="Lipzen A."/>
            <person name="Lutzoni F."/>
            <person name="Magnuson J."/>
            <person name="Mondo S."/>
            <person name="Nolan M."/>
            <person name="Ohm R."/>
            <person name="Pangilinan J."/>
            <person name="Park H.-J."/>
            <person name="Ramirez L."/>
            <person name="Alfaro M."/>
            <person name="Sun H."/>
            <person name="Tritt A."/>
            <person name="Yoshinaga Y."/>
            <person name="Zwiers L.-H."/>
            <person name="Turgeon B."/>
            <person name="Goodwin S."/>
            <person name="Spatafora J."/>
            <person name="Crous P."/>
            <person name="Grigoriev I."/>
        </authorList>
    </citation>
    <scope>NUCLEOTIDE SEQUENCE</scope>
    <source>
        <strain evidence="9">CBS 207.26</strain>
    </source>
</reference>
<evidence type="ECO:0000256" key="4">
    <source>
        <dbReference type="ARBA" id="ARBA00022989"/>
    </source>
</evidence>
<sequence length="494" mass="54386">MTATPTLSTSSDPEKNPAVISEARSPSPNVIHPPLDRTAETRLKRKLDLRILPVLWVLYLVNFVDRANIGNAKIQGMEKELDLYGQRFNIAVWVFNLGYLVAGVPLIIAFKKYGPKSLAVSMFCWGITVIGCGLVKNFQGLVACRLLEGMAEAPYIPGAAYLIGAYYKKDEYLTRYVFFCTAGIIAGAFNGFLSSLIAKMDGTGGYGAWRWIFIIEGIITIVVSLGSFFVIPPFPEDCTFLAPEEKELLLARTRADGGDVTNDDLSVRRVLHDLKDWKIWTAVLMHLGVTENANSIANFQPTILKGLGYTATQAQIHTIPVYLVGAAFSVIFAYLSEYLRQRYFFYLLGWAVLATGLIVEIAQPNAAGVRYMGMFFMASGAYLAMPISIVWIAINVGKGYKRSIALGAIINFGTAGAFVSSNVFLKREEPKFHTGFSTGLGLACMGATAASVMYVGCMLENKKRDERRKELPAVLDEGMVVDLGEKHPDFRYSL</sequence>
<dbReference type="Gene3D" id="1.20.1250.20">
    <property type="entry name" value="MFS general substrate transporter like domains"/>
    <property type="match status" value="2"/>
</dbReference>
<dbReference type="FunFam" id="1.20.1250.20:FF:000018">
    <property type="entry name" value="MFS transporter permease"/>
    <property type="match status" value="1"/>
</dbReference>
<organism evidence="9 10">
    <name type="scientific">Zopfia rhizophila CBS 207.26</name>
    <dbReference type="NCBI Taxonomy" id="1314779"/>
    <lineage>
        <taxon>Eukaryota</taxon>
        <taxon>Fungi</taxon>
        <taxon>Dikarya</taxon>
        <taxon>Ascomycota</taxon>
        <taxon>Pezizomycotina</taxon>
        <taxon>Dothideomycetes</taxon>
        <taxon>Dothideomycetes incertae sedis</taxon>
        <taxon>Zopfiaceae</taxon>
        <taxon>Zopfia</taxon>
    </lineage>
</organism>
<evidence type="ECO:0000313" key="10">
    <source>
        <dbReference type="Proteomes" id="UP000800200"/>
    </source>
</evidence>
<comment type="subcellular location">
    <subcellularLocation>
        <location evidence="1">Membrane</location>
        <topology evidence="1">Multi-pass membrane protein</topology>
    </subcellularLocation>
</comment>
<evidence type="ECO:0000256" key="2">
    <source>
        <dbReference type="ARBA" id="ARBA00022448"/>
    </source>
</evidence>
<keyword evidence="3 7" id="KW-0812">Transmembrane</keyword>
<evidence type="ECO:0000256" key="3">
    <source>
        <dbReference type="ARBA" id="ARBA00022692"/>
    </source>
</evidence>
<evidence type="ECO:0000259" key="8">
    <source>
        <dbReference type="PROSITE" id="PS50850"/>
    </source>
</evidence>
<gene>
    <name evidence="9" type="ORF">K469DRAFT_671750</name>
</gene>
<accession>A0A6A6DNP5</accession>
<dbReference type="GO" id="GO:0022857">
    <property type="term" value="F:transmembrane transporter activity"/>
    <property type="evidence" value="ECO:0007669"/>
    <property type="project" value="InterPro"/>
</dbReference>
<evidence type="ECO:0000256" key="5">
    <source>
        <dbReference type="ARBA" id="ARBA00023136"/>
    </source>
</evidence>
<dbReference type="AlphaFoldDB" id="A0A6A6DNP5"/>
<feature type="transmembrane region" description="Helical" evidence="7">
    <location>
        <begin position="404"/>
        <end position="424"/>
    </location>
</feature>
<proteinExistence type="predicted"/>
<feature type="transmembrane region" description="Helical" evidence="7">
    <location>
        <begin position="176"/>
        <end position="197"/>
    </location>
</feature>
<feature type="transmembrane region" description="Helical" evidence="7">
    <location>
        <begin position="117"/>
        <end position="138"/>
    </location>
</feature>
<keyword evidence="10" id="KW-1185">Reference proteome</keyword>
<evidence type="ECO:0000256" key="1">
    <source>
        <dbReference type="ARBA" id="ARBA00004141"/>
    </source>
</evidence>
<evidence type="ECO:0000256" key="7">
    <source>
        <dbReference type="SAM" id="Phobius"/>
    </source>
</evidence>
<feature type="compositionally biased region" description="Polar residues" evidence="6">
    <location>
        <begin position="1"/>
        <end position="11"/>
    </location>
</feature>
<feature type="transmembrane region" description="Helical" evidence="7">
    <location>
        <begin position="343"/>
        <end position="362"/>
    </location>
</feature>
<feature type="region of interest" description="Disordered" evidence="6">
    <location>
        <begin position="1"/>
        <end position="31"/>
    </location>
</feature>
<keyword evidence="4 7" id="KW-1133">Transmembrane helix</keyword>
<feature type="transmembrane region" description="Helical" evidence="7">
    <location>
        <begin position="90"/>
        <end position="110"/>
    </location>
</feature>
<dbReference type="PROSITE" id="PS50850">
    <property type="entry name" value="MFS"/>
    <property type="match status" value="1"/>
</dbReference>
<dbReference type="Pfam" id="PF07690">
    <property type="entry name" value="MFS_1"/>
    <property type="match status" value="1"/>
</dbReference>
<dbReference type="FunFam" id="1.20.1250.20:FF:000394">
    <property type="entry name" value="MFS general substrate transporter"/>
    <property type="match status" value="1"/>
</dbReference>
<dbReference type="EMBL" id="ML994654">
    <property type="protein sequence ID" value="KAF2181111.1"/>
    <property type="molecule type" value="Genomic_DNA"/>
</dbReference>
<name>A0A6A6DNP5_9PEZI</name>